<feature type="domain" description="Beta-ketoacyl synthase-like N-terminal" evidence="2">
    <location>
        <begin position="51"/>
        <end position="176"/>
    </location>
</feature>
<evidence type="ECO:0000259" key="2">
    <source>
        <dbReference type="Pfam" id="PF00109"/>
    </source>
</evidence>
<dbReference type="Gene3D" id="3.40.47.10">
    <property type="match status" value="1"/>
</dbReference>
<comment type="caution">
    <text evidence="3">The sequence shown here is derived from an EMBL/GenBank/DDBJ whole genome shotgun (WGS) entry which is preliminary data.</text>
</comment>
<sequence>MAVADADPGRTPGTADLVVTGIGTVLPPEGHRHGDEWFDYRGELGPSGYKYVPQSSRYALGAAKRALADARLEPDEAAGRECGVALASNNCASQMHGETDRAVLGRGLNGLRPTSAPFFSVNLFLSRLAIEHGLKGFSLALHTPRVAGLEAIESGARAVALGRASWLVAGVTEGPLDATEPEADRSEDGSVVLTMEPAGRAAGRGGREYGRVRARSFFLSPVAAARDGADAARRLLTGALAGTVHGDPAAGTGRVRLVADASPVADAVAAALAGHGTVERTEAGPGALGAVVQVADALRGPAGTTLVVAATGTGNVAVTRVVAAG</sequence>
<dbReference type="EMBL" id="JACYXC010000001">
    <property type="protein sequence ID" value="MBH5335532.1"/>
    <property type="molecule type" value="Genomic_DNA"/>
</dbReference>
<dbReference type="SUPFAM" id="SSF53901">
    <property type="entry name" value="Thiolase-like"/>
    <property type="match status" value="1"/>
</dbReference>
<evidence type="ECO:0000313" key="3">
    <source>
        <dbReference type="EMBL" id="MBH5335532.1"/>
    </source>
</evidence>
<dbReference type="PANTHER" id="PTHR11712">
    <property type="entry name" value="POLYKETIDE SYNTHASE-RELATED"/>
    <property type="match status" value="1"/>
</dbReference>
<accession>A0ABS0NK15</accession>
<dbReference type="Proteomes" id="UP000807371">
    <property type="component" value="Unassembled WGS sequence"/>
</dbReference>
<organism evidence="3 4">
    <name type="scientific">Streptomyces pactum</name>
    <dbReference type="NCBI Taxonomy" id="68249"/>
    <lineage>
        <taxon>Bacteria</taxon>
        <taxon>Bacillati</taxon>
        <taxon>Actinomycetota</taxon>
        <taxon>Actinomycetes</taxon>
        <taxon>Kitasatosporales</taxon>
        <taxon>Streptomycetaceae</taxon>
        <taxon>Streptomyces</taxon>
    </lineage>
</organism>
<dbReference type="Pfam" id="PF00109">
    <property type="entry name" value="ketoacyl-synt"/>
    <property type="match status" value="1"/>
</dbReference>
<evidence type="ECO:0000313" key="4">
    <source>
        <dbReference type="Proteomes" id="UP000807371"/>
    </source>
</evidence>
<reference evidence="3 4" key="1">
    <citation type="submission" date="2020-09" db="EMBL/GenBank/DDBJ databases">
        <title>Biosynthesis of the nuclear factor of activated T cells inhibitor NFAT-133 and its congeners in Streptomyces pactum.</title>
        <authorList>
            <person name="Zhou W."/>
            <person name="Posri P."/>
            <person name="Abugrain M.E."/>
            <person name="Weisberg A.J."/>
            <person name="Chang J.H."/>
            <person name="Mahmud T."/>
        </authorList>
    </citation>
    <scope>NUCLEOTIDE SEQUENCE [LARGE SCALE GENOMIC DNA]</scope>
    <source>
        <strain evidence="3 4">ATCC 27456</strain>
    </source>
</reference>
<keyword evidence="4" id="KW-1185">Reference proteome</keyword>
<dbReference type="InterPro" id="IPR016039">
    <property type="entry name" value="Thiolase-like"/>
</dbReference>
<dbReference type="InterPro" id="IPR014030">
    <property type="entry name" value="Ketoacyl_synth_N"/>
</dbReference>
<protein>
    <submittedName>
        <fullName evidence="3">3-oxoacyl-ACP synthase</fullName>
    </submittedName>
</protein>
<name>A0ABS0NK15_9ACTN</name>
<proteinExistence type="predicted"/>
<dbReference type="RefSeq" id="WP_197989071.1">
    <property type="nucleotide sequence ID" value="NZ_JACYXC010000001.1"/>
</dbReference>
<gene>
    <name evidence="3" type="ORF">IHE55_12270</name>
</gene>
<evidence type="ECO:0000256" key="1">
    <source>
        <dbReference type="ARBA" id="ARBA00022679"/>
    </source>
</evidence>
<dbReference type="InterPro" id="IPR000794">
    <property type="entry name" value="Beta-ketoacyl_synthase"/>
</dbReference>
<keyword evidence="1" id="KW-0808">Transferase</keyword>
<dbReference type="PANTHER" id="PTHR11712:SF336">
    <property type="entry name" value="3-OXOACYL-[ACYL-CARRIER-PROTEIN] SYNTHASE, MITOCHONDRIAL"/>
    <property type="match status" value="1"/>
</dbReference>